<comment type="cofactor">
    <cofactor evidence="1 7">
        <name>Mg(2+)</name>
        <dbReference type="ChEBI" id="CHEBI:18420"/>
    </cofactor>
</comment>
<dbReference type="SUPFAM" id="SSF56784">
    <property type="entry name" value="HAD-like"/>
    <property type="match status" value="1"/>
</dbReference>
<dbReference type="Pfam" id="PF08282">
    <property type="entry name" value="Hydrolase_3"/>
    <property type="match status" value="1"/>
</dbReference>
<dbReference type="SFLD" id="SFLDG01136">
    <property type="entry name" value="C1.6:_Phosphoserine_Phosphatas"/>
    <property type="match status" value="1"/>
</dbReference>
<organism evidence="8 9">
    <name type="scientific">Porphyromonas somerae</name>
    <dbReference type="NCBI Taxonomy" id="322095"/>
    <lineage>
        <taxon>Bacteria</taxon>
        <taxon>Pseudomonadati</taxon>
        <taxon>Bacteroidota</taxon>
        <taxon>Bacteroidia</taxon>
        <taxon>Bacteroidales</taxon>
        <taxon>Porphyromonadaceae</taxon>
        <taxon>Porphyromonas</taxon>
    </lineage>
</organism>
<keyword evidence="6 7" id="KW-0460">Magnesium</keyword>
<dbReference type="PIRSF" id="PIRSF006118">
    <property type="entry name" value="KDO8-P_Ptase"/>
    <property type="match status" value="1"/>
</dbReference>
<evidence type="ECO:0000256" key="5">
    <source>
        <dbReference type="ARBA" id="ARBA00022801"/>
    </source>
</evidence>
<accession>A0A134BDE9</accession>
<dbReference type="PANTHER" id="PTHR21485:SF3">
    <property type="entry name" value="N-ACYLNEURAMINATE CYTIDYLYLTRANSFERASE"/>
    <property type="match status" value="1"/>
</dbReference>
<comment type="caution">
    <text evidence="8">The sequence shown here is derived from an EMBL/GenBank/DDBJ whole genome shotgun (WGS) entry which is preliminary data.</text>
</comment>
<dbReference type="InterPro" id="IPR050793">
    <property type="entry name" value="CMP-NeuNAc_synthase"/>
</dbReference>
<dbReference type="GO" id="GO:0008781">
    <property type="term" value="F:N-acylneuraminate cytidylyltransferase activity"/>
    <property type="evidence" value="ECO:0007669"/>
    <property type="project" value="TreeGrafter"/>
</dbReference>
<evidence type="ECO:0000256" key="4">
    <source>
        <dbReference type="ARBA" id="ARBA00022723"/>
    </source>
</evidence>
<evidence type="ECO:0000313" key="9">
    <source>
        <dbReference type="Proteomes" id="UP000070224"/>
    </source>
</evidence>
<evidence type="ECO:0000313" key="8">
    <source>
        <dbReference type="EMBL" id="KXB77982.1"/>
    </source>
</evidence>
<evidence type="ECO:0000256" key="7">
    <source>
        <dbReference type="PIRSR" id="PIRSR006118-2"/>
    </source>
</evidence>
<dbReference type="GO" id="GO:0046872">
    <property type="term" value="F:metal ion binding"/>
    <property type="evidence" value="ECO:0007669"/>
    <property type="project" value="UniProtKB-KW"/>
</dbReference>
<feature type="binding site" evidence="7">
    <location>
        <position position="19"/>
    </location>
    <ligand>
        <name>substrate</name>
    </ligand>
</feature>
<dbReference type="SFLD" id="SFLDG01138">
    <property type="entry name" value="C1.6.2:_Deoxy-d-mannose-octulo"/>
    <property type="match status" value="1"/>
</dbReference>
<dbReference type="EMBL" id="LSDK01000021">
    <property type="protein sequence ID" value="KXB77982.1"/>
    <property type="molecule type" value="Genomic_DNA"/>
</dbReference>
<evidence type="ECO:0000256" key="3">
    <source>
        <dbReference type="ARBA" id="ARBA00011881"/>
    </source>
</evidence>
<dbReference type="NCBIfam" id="TIGR01670">
    <property type="entry name" value="KdsC-phosphatas"/>
    <property type="match status" value="1"/>
</dbReference>
<keyword evidence="5" id="KW-0378">Hydrolase</keyword>
<protein>
    <submittedName>
        <fullName evidence="8">Putative 3-deoxy-manno-octulosonate-8-phosphatase</fullName>
    </submittedName>
</protein>
<evidence type="ECO:0000256" key="6">
    <source>
        <dbReference type="ARBA" id="ARBA00022842"/>
    </source>
</evidence>
<dbReference type="RefSeq" id="WP_009432122.1">
    <property type="nucleotide sequence ID" value="NZ_KQ960414.1"/>
</dbReference>
<gene>
    <name evidence="8" type="ORF">HMPREF3185_00325</name>
</gene>
<dbReference type="Proteomes" id="UP000070224">
    <property type="component" value="Unassembled WGS sequence"/>
</dbReference>
<dbReference type="PANTHER" id="PTHR21485">
    <property type="entry name" value="HAD SUPERFAMILY MEMBERS CMAS AND KDSC"/>
    <property type="match status" value="1"/>
</dbReference>
<comment type="subunit">
    <text evidence="3">Homotetramer.</text>
</comment>
<dbReference type="InterPro" id="IPR036412">
    <property type="entry name" value="HAD-like_sf"/>
</dbReference>
<comment type="similarity">
    <text evidence="2">Belongs to the KdsC family.</text>
</comment>
<dbReference type="InterPro" id="IPR023214">
    <property type="entry name" value="HAD_sf"/>
</dbReference>
<name>A0A134BDE9_9PORP</name>
<dbReference type="OrthoDB" id="9805604at2"/>
<evidence type="ECO:0000256" key="2">
    <source>
        <dbReference type="ARBA" id="ARBA00005893"/>
    </source>
</evidence>
<dbReference type="InterPro" id="IPR010023">
    <property type="entry name" value="KdsC_fam"/>
</dbReference>
<feature type="binding site" evidence="7">
    <location>
        <position position="17"/>
    </location>
    <ligand>
        <name>Mg(2+)</name>
        <dbReference type="ChEBI" id="CHEBI:18420"/>
    </ligand>
</feature>
<keyword evidence="9" id="KW-1185">Reference proteome</keyword>
<dbReference type="STRING" id="322095.HMPREF3185_00325"/>
<proteinExistence type="inferred from homology"/>
<dbReference type="Gene3D" id="3.40.50.1000">
    <property type="entry name" value="HAD superfamily/HAD-like"/>
    <property type="match status" value="1"/>
</dbReference>
<dbReference type="GO" id="GO:0016788">
    <property type="term" value="F:hydrolase activity, acting on ester bonds"/>
    <property type="evidence" value="ECO:0007669"/>
    <property type="project" value="InterPro"/>
</dbReference>
<feature type="binding site" evidence="7">
    <location>
        <position position="110"/>
    </location>
    <ligand>
        <name>Mg(2+)</name>
        <dbReference type="ChEBI" id="CHEBI:18420"/>
    </ligand>
</feature>
<sequence>MSSIPFDLSKIRAFVLDMDGVVSATVSPIGPDGMPMRTVNVKDGYAMQYAVKQGYTLAVISGGASEAMTQRFHQLGAKHVYMRVSDKAAQLDILCQEAGITPDQIAYIGDDIPDIPIMKLVALPCAPADAAPEVKSIATYISLCDGGYGVVRDVIEQTLRANGQWSLSAGFGW</sequence>
<evidence type="ECO:0000256" key="1">
    <source>
        <dbReference type="ARBA" id="ARBA00001946"/>
    </source>
</evidence>
<keyword evidence="4 7" id="KW-0479">Metal-binding</keyword>
<reference evidence="9" key="1">
    <citation type="submission" date="2016-01" db="EMBL/GenBank/DDBJ databases">
        <authorList>
            <person name="Mitreva M."/>
            <person name="Pepin K.H."/>
            <person name="Mihindukulasuriya K.A."/>
            <person name="Fulton R."/>
            <person name="Fronick C."/>
            <person name="O'Laughlin M."/>
            <person name="Miner T."/>
            <person name="Herter B."/>
            <person name="Rosa B.A."/>
            <person name="Cordes M."/>
            <person name="Tomlinson C."/>
            <person name="Wollam A."/>
            <person name="Palsikar V.B."/>
            <person name="Mardis E.R."/>
            <person name="Wilson R.K."/>
        </authorList>
    </citation>
    <scope>NUCLEOTIDE SEQUENCE [LARGE SCALE GENOMIC DNA]</scope>
    <source>
        <strain evidence="9">KA00683</strain>
    </source>
</reference>
<dbReference type="PATRIC" id="fig|322095.3.peg.321"/>
<dbReference type="AlphaFoldDB" id="A0A134BDE9"/>
<dbReference type="SFLD" id="SFLDS00003">
    <property type="entry name" value="Haloacid_Dehalogenase"/>
    <property type="match status" value="1"/>
</dbReference>